<dbReference type="Proteomes" id="UP001165941">
    <property type="component" value="Unassembled WGS sequence"/>
</dbReference>
<feature type="region of interest" description="Disordered" evidence="6">
    <location>
        <begin position="1"/>
        <end position="227"/>
    </location>
</feature>
<protein>
    <submittedName>
        <fullName evidence="7">MAP7 domain-containing protein 1</fullName>
    </submittedName>
</protein>
<dbReference type="PANTHER" id="PTHR15073">
    <property type="entry name" value="MICROTUBULE-ASSOCIATED PROTEIN"/>
    <property type="match status" value="1"/>
</dbReference>
<evidence type="ECO:0000313" key="8">
    <source>
        <dbReference type="Proteomes" id="UP001165941"/>
    </source>
</evidence>
<dbReference type="EMBL" id="PGGH01077204">
    <property type="protein sequence ID" value="NIG59034.1"/>
    <property type="molecule type" value="Genomic_DNA"/>
</dbReference>
<feature type="compositionally biased region" description="Polar residues" evidence="6">
    <location>
        <begin position="257"/>
        <end position="267"/>
    </location>
</feature>
<proteinExistence type="inferred from homology"/>
<reference evidence="7" key="1">
    <citation type="submission" date="2018-05" db="EMBL/GenBank/DDBJ databases">
        <authorList>
            <person name="Pedro S.L.S."/>
            <person name="Freitas R.C."/>
            <person name="Barreto A.S."/>
            <person name="Lima A.O.S."/>
        </authorList>
    </citation>
    <scope>NUCLEOTIDE SEQUENCE</scope>
    <source>
        <strain evidence="7">BP203</strain>
        <tissue evidence="7">Muscle</tissue>
    </source>
</reference>
<sequence length="275" mass="31712">MAGTTDREEATRLLAEKRRQAREQREREERERRLQAERDKRMREEQLAREAEARAEREAEARRREEQEAREKAQAEQEELERLQKQKEEAEARSREEAERQRLEREKHFQREEQERQERKKRLEEIMKRTRKSEAAETKQKQDRKEAKANNSSPAIDPVKAMEARSSGLQKEAVQKEELAPQEPQWSLPNKESPGSLVNGLQPLPAHQENGFSPKGPSGDKSLGRTPEALLPFAEAEAFLKKAVVQAPQVTALPEALSSSTLKTPSRLSLEPGFP</sequence>
<dbReference type="PANTHER" id="PTHR15073:SF2">
    <property type="entry name" value="MAP7 DOMAIN-CONTAINING PROTEIN 1"/>
    <property type="match status" value="1"/>
</dbReference>
<keyword evidence="3" id="KW-0963">Cytoplasm</keyword>
<evidence type="ECO:0000256" key="5">
    <source>
        <dbReference type="ARBA" id="ARBA00023212"/>
    </source>
</evidence>
<comment type="similarity">
    <text evidence="2">Belongs to the MAP7 family.</text>
</comment>
<feature type="compositionally biased region" description="Basic and acidic residues" evidence="6">
    <location>
        <begin position="1"/>
        <end position="148"/>
    </location>
</feature>
<comment type="subcellular location">
    <subcellularLocation>
        <location evidence="1">Cytoplasm</location>
        <location evidence="1">Cytoskeleton</location>
    </subcellularLocation>
</comment>
<dbReference type="InterPro" id="IPR008604">
    <property type="entry name" value="MAP7_fam"/>
</dbReference>
<evidence type="ECO:0000256" key="3">
    <source>
        <dbReference type="ARBA" id="ARBA00022490"/>
    </source>
</evidence>
<keyword evidence="8" id="KW-1185">Reference proteome</keyword>
<dbReference type="Pfam" id="PF05672">
    <property type="entry name" value="MAP7"/>
    <property type="match status" value="1"/>
</dbReference>
<name>A0ABX0S1M8_PONBL</name>
<evidence type="ECO:0000256" key="6">
    <source>
        <dbReference type="SAM" id="MobiDB-lite"/>
    </source>
</evidence>
<keyword evidence="5" id="KW-0206">Cytoskeleton</keyword>
<feature type="region of interest" description="Disordered" evidence="6">
    <location>
        <begin position="251"/>
        <end position="275"/>
    </location>
</feature>
<gene>
    <name evidence="7" type="ORF">BU61_6303</name>
</gene>
<organism evidence="7 8">
    <name type="scientific">Pontoporia blainvillei</name>
    <name type="common">Franciscana</name>
    <name type="synonym">Delphinus blainvillei</name>
    <dbReference type="NCBI Taxonomy" id="48723"/>
    <lineage>
        <taxon>Eukaryota</taxon>
        <taxon>Metazoa</taxon>
        <taxon>Chordata</taxon>
        <taxon>Craniata</taxon>
        <taxon>Vertebrata</taxon>
        <taxon>Euteleostomi</taxon>
        <taxon>Mammalia</taxon>
        <taxon>Eutheria</taxon>
        <taxon>Laurasiatheria</taxon>
        <taxon>Artiodactyla</taxon>
        <taxon>Whippomorpha</taxon>
        <taxon>Cetacea</taxon>
        <taxon>Odontoceti</taxon>
        <taxon>Pontoporiidae</taxon>
        <taxon>Pontoporia</taxon>
    </lineage>
</organism>
<accession>A0ABX0S1M8</accession>
<evidence type="ECO:0000256" key="2">
    <source>
        <dbReference type="ARBA" id="ARBA00007525"/>
    </source>
</evidence>
<keyword evidence="4" id="KW-0175">Coiled coil</keyword>
<evidence type="ECO:0000313" key="7">
    <source>
        <dbReference type="EMBL" id="NIG59034.1"/>
    </source>
</evidence>
<dbReference type="InterPro" id="IPR051483">
    <property type="entry name" value="MAP7_domain-containing"/>
</dbReference>
<comment type="caution">
    <text evidence="7">The sequence shown here is derived from an EMBL/GenBank/DDBJ whole genome shotgun (WGS) entry which is preliminary data.</text>
</comment>
<evidence type="ECO:0000256" key="1">
    <source>
        <dbReference type="ARBA" id="ARBA00004245"/>
    </source>
</evidence>
<evidence type="ECO:0000256" key="4">
    <source>
        <dbReference type="ARBA" id="ARBA00023054"/>
    </source>
</evidence>